<feature type="region of interest" description="Disordered" evidence="2">
    <location>
        <begin position="528"/>
        <end position="552"/>
    </location>
</feature>
<dbReference type="Proteomes" id="UP001652661">
    <property type="component" value="Chromosome 3L"/>
</dbReference>
<dbReference type="Pfam" id="PF12366">
    <property type="entry name" value="Casc1_C"/>
    <property type="match status" value="1"/>
</dbReference>
<dbReference type="PANTHER" id="PTHR20929:SF11">
    <property type="entry name" value="DYNEIN AXONEMAL INTERMEDIATE CHAIN 7"/>
    <property type="match status" value="1"/>
</dbReference>
<protein>
    <submittedName>
        <fullName evidence="6">Uncharacterized protein isoform X1</fullName>
    </submittedName>
</protein>
<evidence type="ECO:0000313" key="6">
    <source>
        <dbReference type="RefSeq" id="XP_017030338.1"/>
    </source>
</evidence>
<evidence type="ECO:0000313" key="5">
    <source>
        <dbReference type="Proteomes" id="UP001652661"/>
    </source>
</evidence>
<accession>A0A6P4J715</accession>
<dbReference type="AlphaFoldDB" id="A0A6P4J715"/>
<sequence>MVKKNTEAPSGPKAVSEWAMISASEAYDQEVKYLARLADVSVSAELVKSADRDFYQQEIARAKAEEWDHFLRCDGLPRPNRPVEVRTFIAKMRHFDEIESNSSLDWTLSVDDRSVLNQNIFRVDKTRRVVELTKDSPGTYYDANVRMCLDTLKQMDVMLDNEAEMDHLTKAQQNAIMDVYTEVQFEIEQLLNRLAYRVLKMQGSYMDSEDGRIAYWSFKGNRWEMDLWGLRNVPIRFKHLDLPVMLAKMKASGVEVQIPTSVLSDCLTLRCVHTDFDNVSHKAKSFDPAVIDSANYPNAGIVDILESIQNEWAMQEEIRSDTLAILENRRVEYEETMRLIAERTEQAAKAAKQNSGNESKINIIIPKTPKEPLAVQPGMVPDVYKDFIKMEEKEYAGFLDEIYHPRHLEMREFEINLRECIMLGGIFSVLVIRRPEQTQFEKFNIIQHEDGRVLFTMPNLKTNVESERRSSVARTTVEDYRDSSFKLAEDDLPYFIVTLQLPADLCKWSQPQVCQFISEKEISRHHSRLRPSGSDYISPIRTSQPRGNSILSQSSKQTSIWGSVELSNIFRPSIRSLLRHSKFEEDKTNVFSLDNFSLLKPLEHDETRKLQRLCIPRIISSFKLPRDMLDEVTEVEVPKGGLCRLVKRPEAEETKPQQEETRDFTFEDQNDPERLFPIFPYVEPIGYPYANEVHEPEALFDHTAMGLLKKLDYIKGKYVGRANQLWNQREIVDKKDKKGTKTPARAIETAPVEEEPAEKTPTSKTHKHGEVKVRSTSKSQDIPETLSEETMEMQDVTHWTTKYINDASLDPATHRITFKTDRLGIFGLAFKRYEHFPFRDWSMQPNEENPDEIIFTVDTFHVRIFFYITTQGVRGYVTDLSKAYTANPVKYLVIEEPISDFGQLRKLFISKNINIFAQNDASYYIENGYFSMKHVAAEHHTYNIMGLHCKLMKFYRSSWNRLAKRRDIIVNMKIAKDTSDYSEVTLRITPEKTTFVQVSENCSDEVNVIVLSYTETWRNISNFTDMHQAVTSMVFNATELRNKDTVLFNYVTRMLKELRPLSFA</sequence>
<reference evidence="6" key="1">
    <citation type="submission" date="2025-08" db="UniProtKB">
        <authorList>
            <consortium name="RefSeq"/>
        </authorList>
    </citation>
    <scope>IDENTIFICATION</scope>
    <source>
        <strain evidence="6">14028-0561.14</strain>
        <tissue evidence="6">Whole fly</tissue>
    </source>
</reference>
<organism evidence="5 6">
    <name type="scientific">Drosophila kikkawai</name>
    <name type="common">Fruit fly</name>
    <dbReference type="NCBI Taxonomy" id="30033"/>
    <lineage>
        <taxon>Eukaryota</taxon>
        <taxon>Metazoa</taxon>
        <taxon>Ecdysozoa</taxon>
        <taxon>Arthropoda</taxon>
        <taxon>Hexapoda</taxon>
        <taxon>Insecta</taxon>
        <taxon>Pterygota</taxon>
        <taxon>Neoptera</taxon>
        <taxon>Endopterygota</taxon>
        <taxon>Diptera</taxon>
        <taxon>Brachycera</taxon>
        <taxon>Muscomorpha</taxon>
        <taxon>Ephydroidea</taxon>
        <taxon>Drosophilidae</taxon>
        <taxon>Drosophila</taxon>
        <taxon>Sophophora</taxon>
    </lineage>
</organism>
<comment type="similarity">
    <text evidence="1">Belongs to the DNAI7 family.</text>
</comment>
<dbReference type="GeneID" id="108080197"/>
<dbReference type="InterPro" id="IPR031826">
    <property type="entry name" value="IC97/Casc1_N"/>
</dbReference>
<evidence type="ECO:0000256" key="2">
    <source>
        <dbReference type="SAM" id="MobiDB-lite"/>
    </source>
</evidence>
<dbReference type="InterPro" id="IPR022110">
    <property type="entry name" value="CASC1_C"/>
</dbReference>
<evidence type="ECO:0000259" key="4">
    <source>
        <dbReference type="Pfam" id="PF15927"/>
    </source>
</evidence>
<feature type="domain" description="IC97/Casc1 N-terminal" evidence="4">
    <location>
        <begin position="41"/>
        <end position="228"/>
    </location>
</feature>
<proteinExistence type="inferred from homology"/>
<name>A0A6P4J715_DROKI</name>
<dbReference type="InterPro" id="IPR023247">
    <property type="entry name" value="IC97/Dnai7-like"/>
</dbReference>
<dbReference type="RefSeq" id="XP_017030338.1">
    <property type="nucleotide sequence ID" value="XM_017174849.3"/>
</dbReference>
<feature type="domain" description="CASC1 C-terminal" evidence="3">
    <location>
        <begin position="796"/>
        <end position="1016"/>
    </location>
</feature>
<dbReference type="PANTHER" id="PTHR20929">
    <property type="entry name" value="LUNG ADENOMA SUSCEPTIBILITY 1-RELATED"/>
    <property type="match status" value="1"/>
</dbReference>
<dbReference type="GO" id="GO:0048487">
    <property type="term" value="F:beta-tubulin binding"/>
    <property type="evidence" value="ECO:0007669"/>
    <property type="project" value="TreeGrafter"/>
</dbReference>
<dbReference type="Pfam" id="PF15927">
    <property type="entry name" value="Casc1_N"/>
    <property type="match status" value="1"/>
</dbReference>
<evidence type="ECO:0000256" key="1">
    <source>
        <dbReference type="ARBA" id="ARBA00024332"/>
    </source>
</evidence>
<dbReference type="GO" id="GO:0008017">
    <property type="term" value="F:microtubule binding"/>
    <property type="evidence" value="ECO:0007669"/>
    <property type="project" value="TreeGrafter"/>
</dbReference>
<feature type="compositionally biased region" description="Polar residues" evidence="2">
    <location>
        <begin position="540"/>
        <end position="552"/>
    </location>
</feature>
<keyword evidence="5" id="KW-1185">Reference proteome</keyword>
<dbReference type="OrthoDB" id="7737418at2759"/>
<feature type="region of interest" description="Disordered" evidence="2">
    <location>
        <begin position="735"/>
        <end position="782"/>
    </location>
</feature>
<evidence type="ECO:0000259" key="3">
    <source>
        <dbReference type="Pfam" id="PF12366"/>
    </source>
</evidence>
<gene>
    <name evidence="6" type="primary">LOC108080197</name>
</gene>